<feature type="transmembrane region" description="Helical" evidence="1">
    <location>
        <begin position="90"/>
        <end position="110"/>
    </location>
</feature>
<name>A8H8W2_SHEPA</name>
<reference evidence="2 3" key="1">
    <citation type="submission" date="2007-10" db="EMBL/GenBank/DDBJ databases">
        <title>Complete sequence of Shewanella pealeana ATCC 700345.</title>
        <authorList>
            <consortium name="US DOE Joint Genome Institute"/>
            <person name="Copeland A."/>
            <person name="Lucas S."/>
            <person name="Lapidus A."/>
            <person name="Barry K."/>
            <person name="Glavina del Rio T."/>
            <person name="Dalin E."/>
            <person name="Tice H."/>
            <person name="Pitluck S."/>
            <person name="Chertkov O."/>
            <person name="Brettin T."/>
            <person name="Bruce D."/>
            <person name="Detter J.C."/>
            <person name="Han C."/>
            <person name="Schmutz J."/>
            <person name="Larimer F."/>
            <person name="Land M."/>
            <person name="Hauser L."/>
            <person name="Kyrpides N."/>
            <person name="Kim E."/>
            <person name="Zhao J.-S.Z."/>
            <person name="Manno D."/>
            <person name="Hawari J."/>
            <person name="Richardson P."/>
        </authorList>
    </citation>
    <scope>NUCLEOTIDE SEQUENCE [LARGE SCALE GENOMIC DNA]</scope>
    <source>
        <strain evidence="3">ATCC 700345 / ANG-SQ1</strain>
    </source>
</reference>
<evidence type="ECO:0000313" key="3">
    <source>
        <dbReference type="Proteomes" id="UP000002608"/>
    </source>
</evidence>
<proteinExistence type="predicted"/>
<dbReference type="KEGG" id="spl:Spea_3688"/>
<keyword evidence="1" id="KW-0812">Transmembrane</keyword>
<sequence>MLVNRIEFQVISLNKYANKIIFEPSRLSVLRSIELTEHNLKKESIDRHKLEKSILEKISDLTEEIESSYITETYSKNPLRSFIETRRYEIKGATFGALLIYVYSVFFQIIY</sequence>
<gene>
    <name evidence="2" type="ordered locus">Spea_3688</name>
</gene>
<keyword evidence="3" id="KW-1185">Reference proteome</keyword>
<keyword evidence="1" id="KW-1133">Transmembrane helix</keyword>
<dbReference type="Proteomes" id="UP000002608">
    <property type="component" value="Chromosome"/>
</dbReference>
<organism evidence="2 3">
    <name type="scientific">Shewanella pealeana (strain ATCC 700345 / ANG-SQ1)</name>
    <dbReference type="NCBI Taxonomy" id="398579"/>
    <lineage>
        <taxon>Bacteria</taxon>
        <taxon>Pseudomonadati</taxon>
        <taxon>Pseudomonadota</taxon>
        <taxon>Gammaproteobacteria</taxon>
        <taxon>Alteromonadales</taxon>
        <taxon>Shewanellaceae</taxon>
        <taxon>Shewanella</taxon>
    </lineage>
</organism>
<keyword evidence="1" id="KW-0472">Membrane</keyword>
<evidence type="ECO:0000313" key="2">
    <source>
        <dbReference type="EMBL" id="ABV88999.1"/>
    </source>
</evidence>
<dbReference type="AlphaFoldDB" id="A8H8W2"/>
<dbReference type="STRING" id="398579.Spea_3688"/>
<protein>
    <submittedName>
        <fullName evidence="2">Uncharacterized protein</fullName>
    </submittedName>
</protein>
<accession>A8H8W2</accession>
<dbReference type="EMBL" id="CP000851">
    <property type="protein sequence ID" value="ABV88999.1"/>
    <property type="molecule type" value="Genomic_DNA"/>
</dbReference>
<evidence type="ECO:0000256" key="1">
    <source>
        <dbReference type="SAM" id="Phobius"/>
    </source>
</evidence>
<dbReference type="HOGENOM" id="CLU_2156637_0_0_6"/>